<comment type="caution">
    <text evidence="3">The sequence shown here is derived from an EMBL/GenBank/DDBJ whole genome shotgun (WGS) entry which is preliminary data.</text>
</comment>
<comment type="similarity">
    <text evidence="1">Belongs to the short-chain dehydrogenases/reductases (SDR) family.</text>
</comment>
<dbReference type="InterPro" id="IPR002347">
    <property type="entry name" value="SDR_fam"/>
</dbReference>
<evidence type="ECO:0000256" key="2">
    <source>
        <dbReference type="ARBA" id="ARBA00023002"/>
    </source>
</evidence>
<dbReference type="SUPFAM" id="SSF51735">
    <property type="entry name" value="NAD(P)-binding Rossmann-fold domains"/>
    <property type="match status" value="1"/>
</dbReference>
<dbReference type="EC" id="1.1.1.-" evidence="3"/>
<dbReference type="InterPro" id="IPR036291">
    <property type="entry name" value="NAD(P)-bd_dom_sf"/>
</dbReference>
<dbReference type="PRINTS" id="PR00081">
    <property type="entry name" value="GDHRDH"/>
</dbReference>
<dbReference type="GO" id="GO:0016491">
    <property type="term" value="F:oxidoreductase activity"/>
    <property type="evidence" value="ECO:0007669"/>
    <property type="project" value="UniProtKB-KW"/>
</dbReference>
<proteinExistence type="inferred from homology"/>
<evidence type="ECO:0000313" key="3">
    <source>
        <dbReference type="EMBL" id="MFC4389960.1"/>
    </source>
</evidence>
<sequence>MKEEFKDKVAVITGASMGMGLATAKAFAESGAYVALVDILDASVQAEELKAAGYKAQAFVCDVADEKQAKKTVEKIVEQFGSIDFAFNNAGIQAPPQELADVSYEIYNRVMDVNLKGVWNFMKYELQQMRKQGNGAIVNNSSLGGLVGLPERAVYHASKHGILGMTKSAALEFAPKGIRINAVCPGIIVTPMVEDMMVNQAESMDALVEQLPIKRLGRAEEIADVVLWLCSKESTYVIGQAIAVDGGYTVQ</sequence>
<dbReference type="Gene3D" id="3.40.50.720">
    <property type="entry name" value="NAD(P)-binding Rossmann-like Domain"/>
    <property type="match status" value="1"/>
</dbReference>
<organism evidence="3 4">
    <name type="scientific">Flavobacterium quisquiliarum</name>
    <dbReference type="NCBI Taxonomy" id="1834436"/>
    <lineage>
        <taxon>Bacteria</taxon>
        <taxon>Pseudomonadati</taxon>
        <taxon>Bacteroidota</taxon>
        <taxon>Flavobacteriia</taxon>
        <taxon>Flavobacteriales</taxon>
        <taxon>Flavobacteriaceae</taxon>
        <taxon>Flavobacterium</taxon>
    </lineage>
</organism>
<dbReference type="Proteomes" id="UP001595719">
    <property type="component" value="Unassembled WGS sequence"/>
</dbReference>
<accession>A0ABV8W219</accession>
<evidence type="ECO:0000256" key="1">
    <source>
        <dbReference type="ARBA" id="ARBA00006484"/>
    </source>
</evidence>
<dbReference type="PANTHER" id="PTHR24321:SF8">
    <property type="entry name" value="ESTRADIOL 17-BETA-DEHYDROGENASE 8-RELATED"/>
    <property type="match status" value="1"/>
</dbReference>
<dbReference type="PANTHER" id="PTHR24321">
    <property type="entry name" value="DEHYDROGENASES, SHORT CHAIN"/>
    <property type="match status" value="1"/>
</dbReference>
<dbReference type="Pfam" id="PF13561">
    <property type="entry name" value="adh_short_C2"/>
    <property type="match status" value="1"/>
</dbReference>
<keyword evidence="4" id="KW-1185">Reference proteome</keyword>
<dbReference type="EMBL" id="JBHSCO010000001">
    <property type="protein sequence ID" value="MFC4389960.1"/>
    <property type="molecule type" value="Genomic_DNA"/>
</dbReference>
<keyword evidence="2 3" id="KW-0560">Oxidoreductase</keyword>
<evidence type="ECO:0000313" key="4">
    <source>
        <dbReference type="Proteomes" id="UP001595719"/>
    </source>
</evidence>
<reference evidence="4" key="1">
    <citation type="journal article" date="2019" name="Int. J. Syst. Evol. Microbiol.">
        <title>The Global Catalogue of Microorganisms (GCM) 10K type strain sequencing project: providing services to taxonomists for standard genome sequencing and annotation.</title>
        <authorList>
            <consortium name="The Broad Institute Genomics Platform"/>
            <consortium name="The Broad Institute Genome Sequencing Center for Infectious Disease"/>
            <person name="Wu L."/>
            <person name="Ma J."/>
        </authorList>
    </citation>
    <scope>NUCLEOTIDE SEQUENCE [LARGE SCALE GENOMIC DNA]</scope>
    <source>
        <strain evidence="4">CGMCC 1.15345</strain>
    </source>
</reference>
<gene>
    <name evidence="3" type="ORF">ACFOY0_03030</name>
</gene>
<dbReference type="CDD" id="cd05233">
    <property type="entry name" value="SDR_c"/>
    <property type="match status" value="1"/>
</dbReference>
<dbReference type="NCBIfam" id="NF005559">
    <property type="entry name" value="PRK07231.1"/>
    <property type="match status" value="1"/>
</dbReference>
<protein>
    <submittedName>
        <fullName evidence="3">SDR family NAD(P)-dependent oxidoreductase</fullName>
        <ecNumber evidence="3">1.1.1.-</ecNumber>
    </submittedName>
</protein>
<dbReference type="RefSeq" id="WP_179003735.1">
    <property type="nucleotide sequence ID" value="NZ_JBHSCO010000001.1"/>
</dbReference>
<name>A0ABV8W219_9FLAO</name>
<dbReference type="PRINTS" id="PR00080">
    <property type="entry name" value="SDRFAMILY"/>
</dbReference>